<gene>
    <name evidence="3" type="ORF">FN846DRAFT_936504</name>
</gene>
<keyword evidence="1" id="KW-0812">Transmembrane</keyword>
<keyword evidence="1" id="KW-1133">Transmembrane helix</keyword>
<dbReference type="AlphaFoldDB" id="A0A5J5F4K8"/>
<keyword evidence="4" id="KW-1185">Reference proteome</keyword>
<dbReference type="Proteomes" id="UP000326924">
    <property type="component" value="Unassembled WGS sequence"/>
</dbReference>
<accession>A0A5J5F4K8</accession>
<protein>
    <submittedName>
        <fullName evidence="3">Uncharacterized protein</fullName>
    </submittedName>
</protein>
<reference evidence="3 4" key="1">
    <citation type="submission" date="2019-09" db="EMBL/GenBank/DDBJ databases">
        <title>Draft genome of the ectomycorrhizal ascomycete Sphaerosporella brunnea.</title>
        <authorList>
            <consortium name="DOE Joint Genome Institute"/>
            <person name="Benucci G.M."/>
            <person name="Marozzi G."/>
            <person name="Antonielli L."/>
            <person name="Sanchez S."/>
            <person name="Marco P."/>
            <person name="Wang X."/>
            <person name="Falini L.B."/>
            <person name="Barry K."/>
            <person name="Haridas S."/>
            <person name="Lipzen A."/>
            <person name="Labutti K."/>
            <person name="Grigoriev I.V."/>
            <person name="Murat C."/>
            <person name="Martin F."/>
            <person name="Albertini E."/>
            <person name="Donnini D."/>
            <person name="Bonito G."/>
        </authorList>
    </citation>
    <scope>NUCLEOTIDE SEQUENCE [LARGE SCALE GENOMIC DNA]</scope>
    <source>
        <strain evidence="3 4">Sb_GMNB300</strain>
    </source>
</reference>
<dbReference type="InParanoid" id="A0A5J5F4K8"/>
<evidence type="ECO:0000256" key="2">
    <source>
        <dbReference type="SAM" id="SignalP"/>
    </source>
</evidence>
<evidence type="ECO:0000256" key="1">
    <source>
        <dbReference type="SAM" id="Phobius"/>
    </source>
</evidence>
<proteinExistence type="predicted"/>
<sequence length="145" mass="16635">MLGRHFTMANTHSQLLLLTGFWYSLVPRSSCLPRLQDTWLPLYAPQPLFHPQAISPYFCGIVAFLHDSWVFLFLAFPFLLLHRFLYLMPELLRSPAQFSPPGRLSWSRRYSLESSVSEQNLQQLDRPSASSSHLPLVFTTLSAPA</sequence>
<comment type="caution">
    <text evidence="3">The sequence shown here is derived from an EMBL/GenBank/DDBJ whole genome shotgun (WGS) entry which is preliminary data.</text>
</comment>
<evidence type="ECO:0000313" key="4">
    <source>
        <dbReference type="Proteomes" id="UP000326924"/>
    </source>
</evidence>
<name>A0A5J5F4K8_9PEZI</name>
<feature type="chain" id="PRO_5023813315" evidence="2">
    <location>
        <begin position="32"/>
        <end position="145"/>
    </location>
</feature>
<keyword evidence="1" id="KW-0472">Membrane</keyword>
<keyword evidence="2" id="KW-0732">Signal</keyword>
<evidence type="ECO:0000313" key="3">
    <source>
        <dbReference type="EMBL" id="KAA8911240.1"/>
    </source>
</evidence>
<feature type="signal peptide" evidence="2">
    <location>
        <begin position="1"/>
        <end position="31"/>
    </location>
</feature>
<dbReference type="EMBL" id="VXIS01000038">
    <property type="protein sequence ID" value="KAA8911240.1"/>
    <property type="molecule type" value="Genomic_DNA"/>
</dbReference>
<feature type="transmembrane region" description="Helical" evidence="1">
    <location>
        <begin position="55"/>
        <end position="81"/>
    </location>
</feature>
<organism evidence="3 4">
    <name type="scientific">Sphaerosporella brunnea</name>
    <dbReference type="NCBI Taxonomy" id="1250544"/>
    <lineage>
        <taxon>Eukaryota</taxon>
        <taxon>Fungi</taxon>
        <taxon>Dikarya</taxon>
        <taxon>Ascomycota</taxon>
        <taxon>Pezizomycotina</taxon>
        <taxon>Pezizomycetes</taxon>
        <taxon>Pezizales</taxon>
        <taxon>Pyronemataceae</taxon>
        <taxon>Sphaerosporella</taxon>
    </lineage>
</organism>